<dbReference type="Gene3D" id="1.20.5.4130">
    <property type="match status" value="1"/>
</dbReference>
<sequence length="132" mass="15156">MAIGETFLSAFLQVLFEQLLTTGGIQFLKLIGGVDLPKTIKKWKIQLTRLEALLDDAELQQYHSKPVKLWLNDLQDLAYDIEDILDHFATEALGYQLNKAEEDEVNAVIDYSHHGILNNMVWTSSYFCYFLS</sequence>
<name>A0A803N4Z5_CHEQI</name>
<dbReference type="GO" id="GO:0000166">
    <property type="term" value="F:nucleotide binding"/>
    <property type="evidence" value="ECO:0007669"/>
    <property type="project" value="UniProtKB-KW"/>
</dbReference>
<dbReference type="SMR" id="A0A803N4Z5"/>
<reference evidence="5" key="2">
    <citation type="submission" date="2021-03" db="UniProtKB">
        <authorList>
            <consortium name="EnsemblPlants"/>
        </authorList>
    </citation>
    <scope>IDENTIFICATION</scope>
</reference>
<evidence type="ECO:0000256" key="2">
    <source>
        <dbReference type="ARBA" id="ARBA00022741"/>
    </source>
</evidence>
<evidence type="ECO:0000313" key="6">
    <source>
        <dbReference type="Proteomes" id="UP000596660"/>
    </source>
</evidence>
<dbReference type="Gramene" id="AUR62040629-RA">
    <property type="protein sequence ID" value="AUR62040629-RA:cds"/>
    <property type="gene ID" value="AUR62040629"/>
</dbReference>
<proteinExistence type="predicted"/>
<keyword evidence="6" id="KW-1185">Reference proteome</keyword>
<evidence type="ECO:0000313" key="5">
    <source>
        <dbReference type="EnsemblPlants" id="AUR62040629-RA:cds"/>
    </source>
</evidence>
<dbReference type="OMA" id="LEMEAAC"/>
<evidence type="ECO:0000259" key="4">
    <source>
        <dbReference type="Pfam" id="PF18052"/>
    </source>
</evidence>
<accession>A0A803N4Z5</accession>
<reference evidence="5" key="1">
    <citation type="journal article" date="2017" name="Nature">
        <title>The genome of Chenopodium quinoa.</title>
        <authorList>
            <person name="Jarvis D.E."/>
            <person name="Ho Y.S."/>
            <person name="Lightfoot D.J."/>
            <person name="Schmoeckel S.M."/>
            <person name="Li B."/>
            <person name="Borm T.J.A."/>
            <person name="Ohyanagi H."/>
            <person name="Mineta K."/>
            <person name="Michell C.T."/>
            <person name="Saber N."/>
            <person name="Kharbatia N.M."/>
            <person name="Rupper R.R."/>
            <person name="Sharp A.R."/>
            <person name="Dally N."/>
            <person name="Boughton B.A."/>
            <person name="Woo Y.H."/>
            <person name="Gao G."/>
            <person name="Schijlen E.G.W.M."/>
            <person name="Guo X."/>
            <person name="Momin A.A."/>
            <person name="Negrao S."/>
            <person name="Al-Babili S."/>
            <person name="Gehring C."/>
            <person name="Roessner U."/>
            <person name="Jung C."/>
            <person name="Murphy K."/>
            <person name="Arold S.T."/>
            <person name="Gojobori T."/>
            <person name="van der Linden C.G."/>
            <person name="van Loo E.N."/>
            <person name="Jellen E.N."/>
            <person name="Maughan P.J."/>
            <person name="Tester M."/>
        </authorList>
    </citation>
    <scope>NUCLEOTIDE SEQUENCE [LARGE SCALE GENOMIC DNA]</scope>
    <source>
        <strain evidence="5">cv. PI 614886</strain>
    </source>
</reference>
<dbReference type="InterPro" id="IPR041118">
    <property type="entry name" value="Rx_N"/>
</dbReference>
<dbReference type="EnsemblPlants" id="AUR62040629-RA">
    <property type="protein sequence ID" value="AUR62040629-RA:cds"/>
    <property type="gene ID" value="AUR62040629"/>
</dbReference>
<evidence type="ECO:0000256" key="1">
    <source>
        <dbReference type="ARBA" id="ARBA00022737"/>
    </source>
</evidence>
<keyword evidence="3" id="KW-0611">Plant defense</keyword>
<organism evidence="5 6">
    <name type="scientific">Chenopodium quinoa</name>
    <name type="common">Quinoa</name>
    <dbReference type="NCBI Taxonomy" id="63459"/>
    <lineage>
        <taxon>Eukaryota</taxon>
        <taxon>Viridiplantae</taxon>
        <taxon>Streptophyta</taxon>
        <taxon>Embryophyta</taxon>
        <taxon>Tracheophyta</taxon>
        <taxon>Spermatophyta</taxon>
        <taxon>Magnoliopsida</taxon>
        <taxon>eudicotyledons</taxon>
        <taxon>Gunneridae</taxon>
        <taxon>Pentapetalae</taxon>
        <taxon>Caryophyllales</taxon>
        <taxon>Chenopodiaceae</taxon>
        <taxon>Chenopodioideae</taxon>
        <taxon>Atripliceae</taxon>
        <taxon>Chenopodium</taxon>
    </lineage>
</organism>
<dbReference type="Pfam" id="PF18052">
    <property type="entry name" value="Rx_N"/>
    <property type="match status" value="1"/>
</dbReference>
<dbReference type="GO" id="GO:0006952">
    <property type="term" value="P:defense response"/>
    <property type="evidence" value="ECO:0007669"/>
    <property type="project" value="UniProtKB-KW"/>
</dbReference>
<feature type="domain" description="Disease resistance N-terminal" evidence="4">
    <location>
        <begin position="7"/>
        <end position="96"/>
    </location>
</feature>
<protein>
    <recommendedName>
        <fullName evidence="4">Disease resistance N-terminal domain-containing protein</fullName>
    </recommendedName>
</protein>
<dbReference type="Proteomes" id="UP000596660">
    <property type="component" value="Unplaced"/>
</dbReference>
<dbReference type="AlphaFoldDB" id="A0A803N4Z5"/>
<evidence type="ECO:0000256" key="3">
    <source>
        <dbReference type="ARBA" id="ARBA00022821"/>
    </source>
</evidence>
<keyword evidence="2" id="KW-0547">Nucleotide-binding</keyword>
<keyword evidence="1" id="KW-0677">Repeat</keyword>